<dbReference type="GO" id="GO:0005737">
    <property type="term" value="C:cytoplasm"/>
    <property type="evidence" value="ECO:0007669"/>
    <property type="project" value="TreeGrafter"/>
</dbReference>
<dbReference type="InterPro" id="IPR039356">
    <property type="entry name" value="YfbR/HDDC2"/>
</dbReference>
<evidence type="ECO:0000259" key="3">
    <source>
        <dbReference type="Pfam" id="PF13023"/>
    </source>
</evidence>
<dbReference type="EMBL" id="CP044399">
    <property type="protein sequence ID" value="QFI39131.1"/>
    <property type="molecule type" value="Genomic_DNA"/>
</dbReference>
<dbReference type="AlphaFoldDB" id="A0A5J6WP81"/>
<evidence type="ECO:0000256" key="1">
    <source>
        <dbReference type="ARBA" id="ARBA00022723"/>
    </source>
</evidence>
<dbReference type="Proteomes" id="UP000327424">
    <property type="component" value="Chromosome"/>
</dbReference>
<evidence type="ECO:0000313" key="4">
    <source>
        <dbReference type="EMBL" id="QFI39131.1"/>
    </source>
</evidence>
<keyword evidence="1" id="KW-0479">Metal-binding</keyword>
<evidence type="ECO:0000313" key="5">
    <source>
        <dbReference type="Proteomes" id="UP000327424"/>
    </source>
</evidence>
<name>A0A5J6WP81_MORMI</name>
<dbReference type="Gene3D" id="1.10.3210.10">
    <property type="entry name" value="Hypothetical protein af1432"/>
    <property type="match status" value="1"/>
</dbReference>
<dbReference type="GO" id="GO:0002953">
    <property type="term" value="F:5'-deoxynucleotidase activity"/>
    <property type="evidence" value="ECO:0007669"/>
    <property type="project" value="InterPro"/>
</dbReference>
<dbReference type="GO" id="GO:0046872">
    <property type="term" value="F:metal ion binding"/>
    <property type="evidence" value="ECO:0007669"/>
    <property type="project" value="UniProtKB-KW"/>
</dbReference>
<dbReference type="RefSeq" id="WP_019628941.1">
    <property type="nucleotide sequence ID" value="NZ_ALOE01000029.1"/>
</dbReference>
<dbReference type="OrthoDB" id="9796032at2"/>
<proteinExistence type="predicted"/>
<keyword evidence="2" id="KW-0378">Hydrolase</keyword>
<dbReference type="SUPFAM" id="SSF109604">
    <property type="entry name" value="HD-domain/PDEase-like"/>
    <property type="match status" value="1"/>
</dbReference>
<dbReference type="KEGG" id="mmaa:FR932_15355"/>
<protein>
    <submittedName>
        <fullName evidence="4">HD domain-containing protein</fullName>
    </submittedName>
</protein>
<keyword evidence="5" id="KW-1185">Reference proteome</keyword>
<evidence type="ECO:0000256" key="2">
    <source>
        <dbReference type="ARBA" id="ARBA00022801"/>
    </source>
</evidence>
<reference evidence="4 5" key="1">
    <citation type="submission" date="2019-09" db="EMBL/GenBank/DDBJ databases">
        <title>Hybrid Assembly of the complete Genome of the Deep-Sea Bacterium Moritella marina from long Nanopore and Illumina reads.</title>
        <authorList>
            <person name="Magin S."/>
            <person name="Georgoulis A."/>
            <person name="Papadimitriou K."/>
            <person name="Iliakis G."/>
            <person name="Vorgias C.E."/>
        </authorList>
    </citation>
    <scope>NUCLEOTIDE SEQUENCE [LARGE SCALE GENOMIC DNA]</scope>
    <source>
        <strain evidence="4 5">MP-1</strain>
    </source>
</reference>
<gene>
    <name evidence="4" type="ORF">FR932_15355</name>
</gene>
<organism evidence="4 5">
    <name type="scientific">Moritella marina ATCC 15381</name>
    <dbReference type="NCBI Taxonomy" id="1202962"/>
    <lineage>
        <taxon>Bacteria</taxon>
        <taxon>Pseudomonadati</taxon>
        <taxon>Pseudomonadota</taxon>
        <taxon>Gammaproteobacteria</taxon>
        <taxon>Alteromonadales</taxon>
        <taxon>Moritellaceae</taxon>
        <taxon>Moritella</taxon>
    </lineage>
</organism>
<dbReference type="PANTHER" id="PTHR11845">
    <property type="entry name" value="5'-DEOXYNUCLEOTIDASE HDDC2"/>
    <property type="match status" value="1"/>
</dbReference>
<dbReference type="InterPro" id="IPR006674">
    <property type="entry name" value="HD_domain"/>
</dbReference>
<dbReference type="Pfam" id="PF13023">
    <property type="entry name" value="HD_3"/>
    <property type="match status" value="1"/>
</dbReference>
<accession>A0A5J6WP81</accession>
<sequence length="218" mass="25228">MEQRKDKMEKSIVRGVMTSIDTAMMLRRFMADAEMLKKELRHSSLSDGRMESVADHVWRMSLLGIMIVPYISQKLDVLRFLKIIIVHDLVEIYAGDMPITESSTNAKSKKIKEASEKKAIEKIRVNLPAFVGDDIYNLWWEYESNSTYESKIAHALDKIEAQAQHNEAGIETWVEEEYHFAYKLPNYTMNEKILEDIASILVKEVDNMLDNIKQPDAI</sequence>
<feature type="domain" description="HD" evidence="3">
    <location>
        <begin position="33"/>
        <end position="181"/>
    </location>
</feature>
<dbReference type="PANTHER" id="PTHR11845:SF13">
    <property type="entry name" value="5'-DEOXYNUCLEOTIDASE HDDC2"/>
    <property type="match status" value="1"/>
</dbReference>